<gene>
    <name evidence="4" type="ORF">NP590_04080</name>
</gene>
<dbReference type="RefSeq" id="WP_256600963.1">
    <property type="nucleotide sequence ID" value="NZ_JANIBJ010000005.1"/>
</dbReference>
<evidence type="ECO:0000313" key="5">
    <source>
        <dbReference type="Proteomes" id="UP001524499"/>
    </source>
</evidence>
<accession>A0ABT1TDC3</accession>
<dbReference type="InterPro" id="IPR055592">
    <property type="entry name" value="DUF7168"/>
</dbReference>
<evidence type="ECO:0000259" key="2">
    <source>
        <dbReference type="Pfam" id="PF10979"/>
    </source>
</evidence>
<protein>
    <submittedName>
        <fullName evidence="4">DUF2786 domain-containing protein</fullName>
    </submittedName>
</protein>
<feature type="region of interest" description="Disordered" evidence="1">
    <location>
        <begin position="183"/>
        <end position="209"/>
    </location>
</feature>
<name>A0ABT1TDC3_9GAMM</name>
<dbReference type="Pfam" id="PF10979">
    <property type="entry name" value="DUF2786"/>
    <property type="match status" value="1"/>
</dbReference>
<dbReference type="InterPro" id="IPR016868">
    <property type="entry name" value="Phage_B3_Orf5"/>
</dbReference>
<dbReference type="Pfam" id="PF23771">
    <property type="entry name" value="DUF7168"/>
    <property type="match status" value="1"/>
</dbReference>
<organism evidence="4 5">
    <name type="scientific">Methylomonas subterranea</name>
    <dbReference type="NCBI Taxonomy" id="2952225"/>
    <lineage>
        <taxon>Bacteria</taxon>
        <taxon>Pseudomonadati</taxon>
        <taxon>Pseudomonadota</taxon>
        <taxon>Gammaproteobacteria</taxon>
        <taxon>Methylococcales</taxon>
        <taxon>Methylococcaceae</taxon>
        <taxon>Methylomonas</taxon>
    </lineage>
</organism>
<evidence type="ECO:0000313" key="4">
    <source>
        <dbReference type="EMBL" id="MCQ8103276.1"/>
    </source>
</evidence>
<dbReference type="PIRSF" id="PIRSF028111">
    <property type="entry name" value="UCP028111"/>
    <property type="match status" value="1"/>
</dbReference>
<dbReference type="Proteomes" id="UP001524499">
    <property type="component" value="Unassembled WGS sequence"/>
</dbReference>
<proteinExistence type="predicted"/>
<sequence>MTAAELKKIADKIAKCLALAASDNPGEAAAAKRQADALMKKYNLTSGDVAAANVHEEQIGLGSPYKPPIYLGQLAVLIAKAFGCGSHGDLGFCNTPTQFRFYGLGIKPELAAYTFAVLNRQLAKDRKTYSATLTRCKRQTKIRRADLFCQAWVTRIARQVHEFAGSEQEQAAIEAYKEKQFGDSLKKDSRRHAIAKQNNDRRASEAGYQAAKAVSLHKPVQSKRGAYLGAS</sequence>
<comment type="caution">
    <text evidence="4">The sequence shown here is derived from an EMBL/GenBank/DDBJ whole genome shotgun (WGS) entry which is preliminary data.</text>
</comment>
<evidence type="ECO:0000256" key="1">
    <source>
        <dbReference type="SAM" id="MobiDB-lite"/>
    </source>
</evidence>
<reference evidence="4 5" key="1">
    <citation type="submission" date="2022-07" db="EMBL/GenBank/DDBJ databases">
        <title>Methylomonas rivi sp. nov., Methylomonas rosea sp. nov., Methylomonas aureus sp. nov. and Methylomonas subterranea sp. nov., four novel methanotrophs isolated from a freshwater creek and the deep terrestrial subsurface.</title>
        <authorList>
            <person name="Abin C."/>
            <person name="Sankaranarayanan K."/>
            <person name="Garner C."/>
            <person name="Sindelar R."/>
            <person name="Kotary K."/>
            <person name="Garner R."/>
            <person name="Barclay S."/>
            <person name="Lawson P."/>
            <person name="Krumholz L."/>
        </authorList>
    </citation>
    <scope>NUCLEOTIDE SEQUENCE [LARGE SCALE GENOMIC DNA]</scope>
    <source>
        <strain evidence="4 5">SURF-2</strain>
    </source>
</reference>
<keyword evidence="5" id="KW-1185">Reference proteome</keyword>
<evidence type="ECO:0000259" key="3">
    <source>
        <dbReference type="Pfam" id="PF23771"/>
    </source>
</evidence>
<dbReference type="InterPro" id="IPR024498">
    <property type="entry name" value="DUF2786"/>
</dbReference>
<feature type="domain" description="DUF7168" evidence="3">
    <location>
        <begin position="62"/>
        <end position="184"/>
    </location>
</feature>
<feature type="domain" description="DUF2786" evidence="2">
    <location>
        <begin position="8"/>
        <end position="45"/>
    </location>
</feature>
<dbReference type="EMBL" id="JANIBJ010000005">
    <property type="protein sequence ID" value="MCQ8103276.1"/>
    <property type="molecule type" value="Genomic_DNA"/>
</dbReference>